<dbReference type="OMA" id="IXISAND"/>
<dbReference type="AlphaFoldDB" id="A0A0D2L962"/>
<feature type="compositionally biased region" description="Gly residues" evidence="1">
    <location>
        <begin position="126"/>
        <end position="137"/>
    </location>
</feature>
<dbReference type="EMBL" id="KN817541">
    <property type="protein sequence ID" value="KJA23722.1"/>
    <property type="molecule type" value="Genomic_DNA"/>
</dbReference>
<dbReference type="OrthoDB" id="544608at2759"/>
<accession>A0A0D2L962</accession>
<dbReference type="PANTHER" id="PTHR34407:SF1">
    <property type="entry name" value="SGNH HYDROLASE-TYPE ESTERASE DOMAIN-CONTAINING PROTEIN"/>
    <property type="match status" value="1"/>
</dbReference>
<proteinExistence type="predicted"/>
<dbReference type="PANTHER" id="PTHR34407">
    <property type="entry name" value="EXPRESSED PROTEIN"/>
    <property type="match status" value="1"/>
</dbReference>
<feature type="compositionally biased region" description="Basic and acidic residues" evidence="1">
    <location>
        <begin position="144"/>
        <end position="155"/>
    </location>
</feature>
<evidence type="ECO:0000313" key="3">
    <source>
        <dbReference type="Proteomes" id="UP000054270"/>
    </source>
</evidence>
<protein>
    <submittedName>
        <fullName evidence="2">Uncharacterized protein</fullName>
    </submittedName>
</protein>
<evidence type="ECO:0000256" key="1">
    <source>
        <dbReference type="SAM" id="MobiDB-lite"/>
    </source>
</evidence>
<name>A0A0D2L962_HYPSF</name>
<keyword evidence="3" id="KW-1185">Reference proteome</keyword>
<organism evidence="2 3">
    <name type="scientific">Hypholoma sublateritium (strain FD-334 SS-4)</name>
    <dbReference type="NCBI Taxonomy" id="945553"/>
    <lineage>
        <taxon>Eukaryota</taxon>
        <taxon>Fungi</taxon>
        <taxon>Dikarya</taxon>
        <taxon>Basidiomycota</taxon>
        <taxon>Agaricomycotina</taxon>
        <taxon>Agaricomycetes</taxon>
        <taxon>Agaricomycetidae</taxon>
        <taxon>Agaricales</taxon>
        <taxon>Agaricineae</taxon>
        <taxon>Strophariaceae</taxon>
        <taxon>Hypholoma</taxon>
    </lineage>
</organism>
<feature type="region of interest" description="Disordered" evidence="1">
    <location>
        <begin position="126"/>
        <end position="155"/>
    </location>
</feature>
<dbReference type="Proteomes" id="UP000054270">
    <property type="component" value="Unassembled WGS sequence"/>
</dbReference>
<dbReference type="STRING" id="945553.A0A0D2L962"/>
<reference evidence="3" key="1">
    <citation type="submission" date="2014-04" db="EMBL/GenBank/DDBJ databases">
        <title>Evolutionary Origins and Diversification of the Mycorrhizal Mutualists.</title>
        <authorList>
            <consortium name="DOE Joint Genome Institute"/>
            <consortium name="Mycorrhizal Genomics Consortium"/>
            <person name="Kohler A."/>
            <person name="Kuo A."/>
            <person name="Nagy L.G."/>
            <person name="Floudas D."/>
            <person name="Copeland A."/>
            <person name="Barry K.W."/>
            <person name="Cichocki N."/>
            <person name="Veneault-Fourrey C."/>
            <person name="LaButti K."/>
            <person name="Lindquist E.A."/>
            <person name="Lipzen A."/>
            <person name="Lundell T."/>
            <person name="Morin E."/>
            <person name="Murat C."/>
            <person name="Riley R."/>
            <person name="Ohm R."/>
            <person name="Sun H."/>
            <person name="Tunlid A."/>
            <person name="Henrissat B."/>
            <person name="Grigoriev I.V."/>
            <person name="Hibbett D.S."/>
            <person name="Martin F."/>
        </authorList>
    </citation>
    <scope>NUCLEOTIDE SEQUENCE [LARGE SCALE GENOMIC DNA]</scope>
    <source>
        <strain evidence="3">FD-334 SS-4</strain>
    </source>
</reference>
<sequence length="335" mass="35898">MMENFEILIRSILLRPDQPAVLLLGHFSPQVHNAHGFAGPDHWHSIVAQFYDVPHVSVKSALFPQYMQNPNSINKYYVDPVLASVSGHDLIADVLIAYMQSEICKAWSIAHGNAFDAVPAHTPGSGDKGGLFGGLGQRPGVPEEEGKKAKDAAGVDAVRKPSLKEMSQLNVPAGRINTRPNSGRAYEEIAPFCVSANDLINPLPPSLFYGSGWFAHHPATAGGGSLTTAAHYWYSTLPTSKLRIPIQVGAGDIGVYFLREPVSVVGEGSSVECWVDDNYAGAKMIENAGDVGAPTPTLQVIDHYVGRGSHFVECQLLGEEGQGVAPFKIVGIFST</sequence>
<evidence type="ECO:0000313" key="2">
    <source>
        <dbReference type="EMBL" id="KJA23722.1"/>
    </source>
</evidence>
<gene>
    <name evidence="2" type="ORF">HYPSUDRAFT_137438</name>
</gene>